<feature type="transmembrane region" description="Helical" evidence="5">
    <location>
        <begin position="37"/>
        <end position="70"/>
    </location>
</feature>
<dbReference type="AlphaFoldDB" id="B3QU60"/>
<dbReference type="EMBL" id="CP001100">
    <property type="protein sequence ID" value="ACF12858.1"/>
    <property type="molecule type" value="Genomic_DNA"/>
</dbReference>
<evidence type="ECO:0000256" key="3">
    <source>
        <dbReference type="ARBA" id="ARBA00022989"/>
    </source>
</evidence>
<dbReference type="eggNOG" id="COG3307">
    <property type="taxonomic scope" value="Bacteria"/>
</dbReference>
<dbReference type="InterPro" id="IPR007016">
    <property type="entry name" value="O-antigen_ligase-rel_domated"/>
</dbReference>
<dbReference type="HOGENOM" id="CLU_042012_0_0_10"/>
<feature type="transmembrane region" description="Helical" evidence="5">
    <location>
        <begin position="107"/>
        <end position="126"/>
    </location>
</feature>
<dbReference type="STRING" id="517418.Ctha_0387"/>
<name>B3QU60_CHLT3</name>
<evidence type="ECO:0000256" key="1">
    <source>
        <dbReference type="ARBA" id="ARBA00004141"/>
    </source>
</evidence>
<reference evidence="7 8" key="1">
    <citation type="submission" date="2008-06" db="EMBL/GenBank/DDBJ databases">
        <title>Complete sequence of Chloroherpeton thalassium ATCC 35110.</title>
        <authorList>
            <consortium name="US DOE Joint Genome Institute"/>
            <person name="Lucas S."/>
            <person name="Copeland A."/>
            <person name="Lapidus A."/>
            <person name="Glavina del Rio T."/>
            <person name="Dalin E."/>
            <person name="Tice H."/>
            <person name="Bruce D."/>
            <person name="Goodwin L."/>
            <person name="Pitluck S."/>
            <person name="Schmutz J."/>
            <person name="Larimer F."/>
            <person name="Land M."/>
            <person name="Hauser L."/>
            <person name="Kyrpides N."/>
            <person name="Mikhailova N."/>
            <person name="Liu Z."/>
            <person name="Li T."/>
            <person name="Zhao F."/>
            <person name="Overmann J."/>
            <person name="Bryant D.A."/>
            <person name="Richardson P."/>
        </authorList>
    </citation>
    <scope>NUCLEOTIDE SEQUENCE [LARGE SCALE GENOMIC DNA]</scope>
    <source>
        <strain evidence="8">ATCC 35110 / GB-78</strain>
    </source>
</reference>
<sequence>MKNENLESSAIGKSPKSKLNEYLASELVLRRFDSPLGWAILTAVTLGISVGIAKFGLILAVLIIAGAVGAPILFSTMVSIRLGVYLAITISCMLGTILMALPNVKIGLLQDALVLFMMIGYLYKCYTQKQWEGFKTQLNVPIIIWIVYNILEIANPIAASRTAWFFVMRPAVGYILVFFLTYRMLETKQDVKNILHLIVILCFVSATWGLVQFFNGYFPFEMSFVVANDAVHLVYINGRWRSFGTMASPAQYGVVMAGMLILIPLLTRGKHSWLKKWFYRVATLFVLLAMVYSGTRSAIAILPVSILALVVLAKNWRLYLAGAVMGVIFMGIINMPTNNYHIQRLQSTFSGKKDESYMVRKRNREMIFPWILAHPIGGGLGSTGVWGQKFSPGTFLANFPPDSGFVRVAVELGWIGFIFYIFLWLNILIKGTLQYWKLQDEELKVIVLAILCMLAGVFVVEYAQDIIGKTPFNLLFWVFCAILFKAIKLDEHVEEIAKGEIA</sequence>
<dbReference type="KEGG" id="cts:Ctha_0387"/>
<organism evidence="7 8">
    <name type="scientific">Chloroherpeton thalassium (strain ATCC 35110 / GB-78)</name>
    <dbReference type="NCBI Taxonomy" id="517418"/>
    <lineage>
        <taxon>Bacteria</taxon>
        <taxon>Pseudomonadati</taxon>
        <taxon>Chlorobiota</taxon>
        <taxon>Chlorobiia</taxon>
        <taxon>Chlorobiales</taxon>
        <taxon>Chloroherpetonaceae</taxon>
        <taxon>Chloroherpeton</taxon>
    </lineage>
</organism>
<dbReference type="PANTHER" id="PTHR37422:SF13">
    <property type="entry name" value="LIPOPOLYSACCHARIDE BIOSYNTHESIS PROTEIN PA4999-RELATED"/>
    <property type="match status" value="1"/>
</dbReference>
<dbReference type="InterPro" id="IPR051533">
    <property type="entry name" value="WaaL-like"/>
</dbReference>
<dbReference type="OrthoDB" id="783093at2"/>
<evidence type="ECO:0000313" key="7">
    <source>
        <dbReference type="EMBL" id="ACF12858.1"/>
    </source>
</evidence>
<dbReference type="PANTHER" id="PTHR37422">
    <property type="entry name" value="TEICHURONIC ACID BIOSYNTHESIS PROTEIN TUAE"/>
    <property type="match status" value="1"/>
</dbReference>
<dbReference type="Proteomes" id="UP000001208">
    <property type="component" value="Chromosome"/>
</dbReference>
<feature type="domain" description="O-antigen ligase-related" evidence="6">
    <location>
        <begin position="282"/>
        <end position="421"/>
    </location>
</feature>
<evidence type="ECO:0000256" key="4">
    <source>
        <dbReference type="ARBA" id="ARBA00023136"/>
    </source>
</evidence>
<comment type="subcellular location">
    <subcellularLocation>
        <location evidence="1">Membrane</location>
        <topology evidence="1">Multi-pass membrane protein</topology>
    </subcellularLocation>
</comment>
<feature type="transmembrane region" description="Helical" evidence="5">
    <location>
        <begin position="406"/>
        <end position="425"/>
    </location>
</feature>
<keyword evidence="2 5" id="KW-0812">Transmembrane</keyword>
<protein>
    <recommendedName>
        <fullName evidence="6">O-antigen ligase-related domain-containing protein</fullName>
    </recommendedName>
</protein>
<evidence type="ECO:0000256" key="5">
    <source>
        <dbReference type="SAM" id="Phobius"/>
    </source>
</evidence>
<evidence type="ECO:0000256" key="2">
    <source>
        <dbReference type="ARBA" id="ARBA00022692"/>
    </source>
</evidence>
<evidence type="ECO:0000313" key="8">
    <source>
        <dbReference type="Proteomes" id="UP000001208"/>
    </source>
</evidence>
<dbReference type="GO" id="GO:0016020">
    <property type="term" value="C:membrane"/>
    <property type="evidence" value="ECO:0007669"/>
    <property type="project" value="UniProtKB-SubCell"/>
</dbReference>
<feature type="transmembrane region" description="Helical" evidence="5">
    <location>
        <begin position="445"/>
        <end position="464"/>
    </location>
</feature>
<feature type="transmembrane region" description="Helical" evidence="5">
    <location>
        <begin position="279"/>
        <end position="312"/>
    </location>
</feature>
<dbReference type="Pfam" id="PF04932">
    <property type="entry name" value="Wzy_C"/>
    <property type="match status" value="1"/>
</dbReference>
<keyword evidence="4 5" id="KW-0472">Membrane</keyword>
<feature type="transmembrane region" description="Helical" evidence="5">
    <location>
        <begin position="367"/>
        <end position="386"/>
    </location>
</feature>
<gene>
    <name evidence="7" type="ordered locus">Ctha_0387</name>
</gene>
<evidence type="ECO:0000259" key="6">
    <source>
        <dbReference type="Pfam" id="PF04932"/>
    </source>
</evidence>
<feature type="transmembrane region" description="Helical" evidence="5">
    <location>
        <begin position="318"/>
        <end position="337"/>
    </location>
</feature>
<keyword evidence="3 5" id="KW-1133">Transmembrane helix</keyword>
<feature type="transmembrane region" description="Helical" evidence="5">
    <location>
        <begin position="138"/>
        <end position="157"/>
    </location>
</feature>
<feature type="transmembrane region" description="Helical" evidence="5">
    <location>
        <begin position="82"/>
        <end position="101"/>
    </location>
</feature>
<feature type="transmembrane region" description="Helical" evidence="5">
    <location>
        <begin position="194"/>
        <end position="214"/>
    </location>
</feature>
<accession>B3QU60</accession>
<feature type="transmembrane region" description="Helical" evidence="5">
    <location>
        <begin position="250"/>
        <end position="267"/>
    </location>
</feature>
<dbReference type="RefSeq" id="WP_012498942.1">
    <property type="nucleotide sequence ID" value="NC_011026.1"/>
</dbReference>
<keyword evidence="8" id="KW-1185">Reference proteome</keyword>
<proteinExistence type="predicted"/>
<feature type="transmembrane region" description="Helical" evidence="5">
    <location>
        <begin position="163"/>
        <end position="182"/>
    </location>
</feature>